<keyword evidence="1" id="KW-0812">Transmembrane</keyword>
<keyword evidence="1" id="KW-1133">Transmembrane helix</keyword>
<feature type="transmembrane region" description="Helical" evidence="1">
    <location>
        <begin position="197"/>
        <end position="215"/>
    </location>
</feature>
<dbReference type="EMBL" id="NBXB01000006">
    <property type="protein sequence ID" value="RFA17064.1"/>
    <property type="molecule type" value="Genomic_DNA"/>
</dbReference>
<feature type="transmembrane region" description="Helical" evidence="1">
    <location>
        <begin position="105"/>
        <end position="125"/>
    </location>
</feature>
<feature type="transmembrane region" description="Helical" evidence="1">
    <location>
        <begin position="170"/>
        <end position="190"/>
    </location>
</feature>
<evidence type="ECO:0000313" key="3">
    <source>
        <dbReference type="Proteomes" id="UP000256541"/>
    </source>
</evidence>
<dbReference type="RefSeq" id="WP_116410108.1">
    <property type="nucleotide sequence ID" value="NZ_NBXB01000006.1"/>
</dbReference>
<feature type="transmembrane region" description="Helical" evidence="1">
    <location>
        <begin position="80"/>
        <end position="99"/>
    </location>
</feature>
<dbReference type="Proteomes" id="UP000256541">
    <property type="component" value="Unassembled WGS sequence"/>
</dbReference>
<evidence type="ECO:0000256" key="1">
    <source>
        <dbReference type="SAM" id="Phobius"/>
    </source>
</evidence>
<dbReference type="InterPro" id="IPR007136">
    <property type="entry name" value="DUF347"/>
</dbReference>
<reference evidence="2 3" key="1">
    <citation type="submission" date="2017-04" db="EMBL/GenBank/DDBJ databases">
        <title>Comparative genome analysis of Subtercola boreus.</title>
        <authorList>
            <person name="Cho Y.-J."/>
            <person name="Cho A."/>
            <person name="Kim O.-S."/>
            <person name="Lee J.-I."/>
        </authorList>
    </citation>
    <scope>NUCLEOTIDE SEQUENCE [LARGE SCALE GENOMIC DNA]</scope>
    <source>
        <strain evidence="2 3">P27479</strain>
    </source>
</reference>
<feature type="transmembrane region" description="Helical" evidence="1">
    <location>
        <begin position="279"/>
        <end position="300"/>
    </location>
</feature>
<dbReference type="AlphaFoldDB" id="A0A3E0W3W9"/>
<feature type="transmembrane region" description="Helical" evidence="1">
    <location>
        <begin position="227"/>
        <end position="249"/>
    </location>
</feature>
<organism evidence="2 3">
    <name type="scientific">Subtercola boreus</name>
    <dbReference type="NCBI Taxonomy" id="120213"/>
    <lineage>
        <taxon>Bacteria</taxon>
        <taxon>Bacillati</taxon>
        <taxon>Actinomycetota</taxon>
        <taxon>Actinomycetes</taxon>
        <taxon>Micrococcales</taxon>
        <taxon>Microbacteriaceae</taxon>
        <taxon>Subtercola</taxon>
    </lineage>
</organism>
<dbReference type="OrthoDB" id="9794709at2"/>
<proteinExistence type="predicted"/>
<dbReference type="Pfam" id="PF03988">
    <property type="entry name" value="DUF347"/>
    <property type="match status" value="4"/>
</dbReference>
<gene>
    <name evidence="2" type="ORF">B7R22_01895</name>
</gene>
<feature type="transmembrane region" description="Helical" evidence="1">
    <location>
        <begin position="145"/>
        <end position="164"/>
    </location>
</feature>
<name>A0A3E0W3W9_9MICO</name>
<feature type="transmembrane region" description="Helical" evidence="1">
    <location>
        <begin position="43"/>
        <end position="68"/>
    </location>
</feature>
<comment type="caution">
    <text evidence="2">The sequence shown here is derived from an EMBL/GenBank/DDBJ whole genome shotgun (WGS) entry which is preliminary data.</text>
</comment>
<sequence length="426" mass="45140">MTSFAAPGAQTARQLLSKVPAITVWFWIIKILCTTVGESFADYINLALGVGLLATAGIFTVVTAAVLALQMSRRQYHPGFYWLTVVLMSITGTLYTDILTDQAGVPLWVSSALFAVVLAIVFAIWFSRERTLSIHSIVSVPREAFYWLTVLVTFALGTALGDWTLELTGWGPGVSILLPLALIAVTAALWRFGANPVLTFWVAYILTRPLGANTGDWLGLTPAEGGLGLGTFTTSIIFLALILATVVYLSISRADVDRAAAADPRADSRSVSMKRRRRAHLILGAAALATIALLVTTASLPHESSLAAEGSAPSCSASSTPLTPSEAQAAVTANYPASNVIELQGIVTDTLSLVTQGDQAGAASRATDLETTWDDNQATLNAADCRAWTFLDQQIDPVLKSVRAGTPDPATETRALKQLSTTLGTS</sequence>
<keyword evidence="1" id="KW-0472">Membrane</keyword>
<protein>
    <recommendedName>
        <fullName evidence="4">Membrane-anchored protein</fullName>
    </recommendedName>
</protein>
<feature type="transmembrane region" description="Helical" evidence="1">
    <location>
        <begin position="19"/>
        <end position="37"/>
    </location>
</feature>
<accession>A0A3E0W3W9</accession>
<evidence type="ECO:0008006" key="4">
    <source>
        <dbReference type="Google" id="ProtNLM"/>
    </source>
</evidence>
<evidence type="ECO:0000313" key="2">
    <source>
        <dbReference type="EMBL" id="RFA17064.1"/>
    </source>
</evidence>